<name>V6KX86_STRRC</name>
<dbReference type="Proteomes" id="UP000017984">
    <property type="component" value="Chromosome"/>
</dbReference>
<sequence>MSLQVVSLQRGHNASGMSRAVVNTALRHLDLAQLVKKQRAGVYQINPMLAPYAPRPRTRSPR</sequence>
<dbReference type="PATRIC" id="fig|1352936.5.peg.141"/>
<proteinExistence type="predicted"/>
<evidence type="ECO:0008006" key="3">
    <source>
        <dbReference type="Google" id="ProtNLM"/>
    </source>
</evidence>
<reference evidence="1 2" key="1">
    <citation type="journal article" date="2014" name="Genome Announc.">
        <title>Draft Genome Sequence of Streptomyces roseochromogenes subsp. oscitans DS 12.976, Producer of the Aminocoumarin Antibiotic Clorobiocin.</title>
        <authorList>
            <person name="Ruckert C."/>
            <person name="Kalinowski J."/>
            <person name="Heide L."/>
            <person name="Apel A.K."/>
        </authorList>
    </citation>
    <scope>NUCLEOTIDE SEQUENCE [LARGE SCALE GENOMIC DNA]</scope>
    <source>
        <strain evidence="1 2">DS 12.976</strain>
    </source>
</reference>
<protein>
    <recommendedName>
        <fullName evidence="3">Plasmid replication protein RepL domain-containing protein</fullName>
    </recommendedName>
</protein>
<dbReference type="HOGENOM" id="CLU_2902465_0_0_11"/>
<evidence type="ECO:0000313" key="1">
    <source>
        <dbReference type="EMBL" id="EST36770.1"/>
    </source>
</evidence>
<dbReference type="EMBL" id="AWQX01000005">
    <property type="protein sequence ID" value="EST36770.1"/>
    <property type="molecule type" value="Genomic_DNA"/>
</dbReference>
<accession>V6KX86</accession>
<evidence type="ECO:0000313" key="2">
    <source>
        <dbReference type="Proteomes" id="UP000017984"/>
    </source>
</evidence>
<gene>
    <name evidence="1" type="ORF">M878_00575</name>
</gene>
<dbReference type="STRING" id="1352936.M878_00575"/>
<organism evidence="1 2">
    <name type="scientific">Streptomyces roseochromogenus subsp. oscitans DS 12.976</name>
    <dbReference type="NCBI Taxonomy" id="1352936"/>
    <lineage>
        <taxon>Bacteria</taxon>
        <taxon>Bacillati</taxon>
        <taxon>Actinomycetota</taxon>
        <taxon>Actinomycetes</taxon>
        <taxon>Kitasatosporales</taxon>
        <taxon>Streptomycetaceae</taxon>
        <taxon>Streptomyces</taxon>
    </lineage>
</organism>
<dbReference type="AlphaFoldDB" id="V6KX86"/>
<comment type="caution">
    <text evidence="1">The sequence shown here is derived from an EMBL/GenBank/DDBJ whole genome shotgun (WGS) entry which is preliminary data.</text>
</comment>
<keyword evidence="2" id="KW-1185">Reference proteome</keyword>